<accession>A0A3G8M5N7</accession>
<organism evidence="2 3">
    <name type="scientific">Methylocystis rosea</name>
    <dbReference type="NCBI Taxonomy" id="173366"/>
    <lineage>
        <taxon>Bacteria</taxon>
        <taxon>Pseudomonadati</taxon>
        <taxon>Pseudomonadota</taxon>
        <taxon>Alphaproteobacteria</taxon>
        <taxon>Hyphomicrobiales</taxon>
        <taxon>Methylocystaceae</taxon>
        <taxon>Methylocystis</taxon>
    </lineage>
</organism>
<sequence>MRHSVCLLLIALFASVAPVQAMAGNDIPDDVKVRCKADYSRLCSGVMPGGGRILACFQAHKAEVSPDCADALSKMKN</sequence>
<dbReference type="KEGG" id="mros:EHO51_10710"/>
<evidence type="ECO:0000313" key="3">
    <source>
        <dbReference type="Proteomes" id="UP000273982"/>
    </source>
</evidence>
<dbReference type="EMBL" id="CP034086">
    <property type="protein sequence ID" value="AZG77166.1"/>
    <property type="molecule type" value="Genomic_DNA"/>
</dbReference>
<dbReference type="Proteomes" id="UP000273982">
    <property type="component" value="Chromosome"/>
</dbReference>
<evidence type="ECO:0008006" key="4">
    <source>
        <dbReference type="Google" id="ProtNLM"/>
    </source>
</evidence>
<evidence type="ECO:0000256" key="1">
    <source>
        <dbReference type="SAM" id="SignalP"/>
    </source>
</evidence>
<feature type="chain" id="PRO_5018278198" description="3',5'-cyclic-nucleotide phosphodiesterase" evidence="1">
    <location>
        <begin position="24"/>
        <end position="77"/>
    </location>
</feature>
<keyword evidence="1" id="KW-0732">Signal</keyword>
<evidence type="ECO:0000313" key="2">
    <source>
        <dbReference type="EMBL" id="AZG77166.1"/>
    </source>
</evidence>
<dbReference type="RefSeq" id="WP_124738890.1">
    <property type="nucleotide sequence ID" value="NZ_CP034086.1"/>
</dbReference>
<gene>
    <name evidence="2" type="ORF">EHO51_10710</name>
</gene>
<name>A0A3G8M5N7_9HYPH</name>
<protein>
    <recommendedName>
        <fullName evidence="4">3',5'-cyclic-nucleotide phosphodiesterase</fullName>
    </recommendedName>
</protein>
<proteinExistence type="predicted"/>
<reference evidence="2 3" key="1">
    <citation type="submission" date="2018-11" db="EMBL/GenBank/DDBJ databases">
        <title>Genome squencing of methanotrophic bacteria isolated from alkaline groundwater in Korea.</title>
        <authorList>
            <person name="Nguyen L.N."/>
        </authorList>
    </citation>
    <scope>NUCLEOTIDE SEQUENCE [LARGE SCALE GENOMIC DNA]</scope>
    <source>
        <strain evidence="2 3">GW6</strain>
    </source>
</reference>
<dbReference type="AlphaFoldDB" id="A0A3G8M5N7"/>
<feature type="signal peptide" evidence="1">
    <location>
        <begin position="1"/>
        <end position="23"/>
    </location>
</feature>